<dbReference type="Pfam" id="PF02811">
    <property type="entry name" value="PHP"/>
    <property type="match status" value="1"/>
</dbReference>
<dbReference type="Proteomes" id="UP000218172">
    <property type="component" value="Unassembled WGS sequence"/>
</dbReference>
<comment type="caution">
    <text evidence="2">The sequence shown here is derived from an EMBL/GenBank/DDBJ whole genome shotgun (WGS) entry which is preliminary data.</text>
</comment>
<dbReference type="PANTHER" id="PTHR42924:SF3">
    <property type="entry name" value="POLYMERASE_HISTIDINOL PHOSPHATASE N-TERMINAL DOMAIN-CONTAINING PROTEIN"/>
    <property type="match status" value="1"/>
</dbReference>
<organism evidence="2 3">
    <name type="scientific">SAR86 cluster bacterium</name>
    <dbReference type="NCBI Taxonomy" id="2030880"/>
    <lineage>
        <taxon>Bacteria</taxon>
        <taxon>Pseudomonadati</taxon>
        <taxon>Pseudomonadota</taxon>
        <taxon>Gammaproteobacteria</taxon>
        <taxon>SAR86 cluster</taxon>
    </lineage>
</organism>
<dbReference type="InterPro" id="IPR004013">
    <property type="entry name" value="PHP_dom"/>
</dbReference>
<dbReference type="GO" id="GO:0035312">
    <property type="term" value="F:5'-3' DNA exonuclease activity"/>
    <property type="evidence" value="ECO:0007669"/>
    <property type="project" value="TreeGrafter"/>
</dbReference>
<feature type="domain" description="Polymerase/histidinol phosphatase N-terminal" evidence="1">
    <location>
        <begin position="3"/>
        <end position="67"/>
    </location>
</feature>
<dbReference type="Gene3D" id="3.20.20.140">
    <property type="entry name" value="Metal-dependent hydrolases"/>
    <property type="match status" value="1"/>
</dbReference>
<evidence type="ECO:0000313" key="2">
    <source>
        <dbReference type="EMBL" id="PCH61722.1"/>
    </source>
</evidence>
<dbReference type="SUPFAM" id="SSF89550">
    <property type="entry name" value="PHP domain-like"/>
    <property type="match status" value="1"/>
</dbReference>
<protein>
    <submittedName>
        <fullName evidence="2">Phosphatase</fullName>
    </submittedName>
</protein>
<evidence type="ECO:0000313" key="3">
    <source>
        <dbReference type="Proteomes" id="UP000218172"/>
    </source>
</evidence>
<dbReference type="EMBL" id="NVQR01000062">
    <property type="protein sequence ID" value="PCH61722.1"/>
    <property type="molecule type" value="Genomic_DNA"/>
</dbReference>
<dbReference type="AlphaFoldDB" id="A0A2A4MPB5"/>
<reference evidence="3" key="1">
    <citation type="submission" date="2017-08" db="EMBL/GenBank/DDBJ databases">
        <title>A dynamic microbial community with high functional redundancy inhabits the cold, oxic subseafloor aquifer.</title>
        <authorList>
            <person name="Tully B.J."/>
            <person name="Wheat C.G."/>
            <person name="Glazer B.T."/>
            <person name="Huber J.A."/>
        </authorList>
    </citation>
    <scope>NUCLEOTIDE SEQUENCE [LARGE SCALE GENOMIC DNA]</scope>
</reference>
<proteinExistence type="predicted"/>
<dbReference type="GO" id="GO:0004534">
    <property type="term" value="F:5'-3' RNA exonuclease activity"/>
    <property type="evidence" value="ECO:0007669"/>
    <property type="project" value="TreeGrafter"/>
</dbReference>
<dbReference type="InterPro" id="IPR016195">
    <property type="entry name" value="Pol/histidinol_Pase-like"/>
</dbReference>
<evidence type="ECO:0000259" key="1">
    <source>
        <dbReference type="SMART" id="SM00481"/>
    </source>
</evidence>
<sequence>MKFDLHSHSHYSDGKHAPEFLIERAIQNGVTHLAITDHDCIHALAQYEKNPPEGLTLINGVEISCQWEGLEIHLIGLEIDLQSPGLLALLASQQQRRRHRIEQIASLIKQHHKLDLLDYFAALPCVSLTRSHVADFMVEKGLCKNRQKVFKRYLGKGAKYYIKAQWCSLNEAIGTIQDAGGIAVIAHPSRYPLGTTKLRRLLSDFANGGGDAMEVSYSNLDSITIGKLAKLCLEFKLWASVGSDFHTSETTWLDIGKMPALPPSCKKNAIWNHPRWHSISLG</sequence>
<gene>
    <name evidence="2" type="ORF">COC19_04440</name>
</gene>
<dbReference type="CDD" id="cd07438">
    <property type="entry name" value="PHP_HisPPase_AMP"/>
    <property type="match status" value="1"/>
</dbReference>
<dbReference type="InterPro" id="IPR003141">
    <property type="entry name" value="Pol/His_phosphatase_N"/>
</dbReference>
<dbReference type="InterPro" id="IPR052018">
    <property type="entry name" value="PHP_domain"/>
</dbReference>
<dbReference type="PANTHER" id="PTHR42924">
    <property type="entry name" value="EXONUCLEASE"/>
    <property type="match status" value="1"/>
</dbReference>
<dbReference type="Gene3D" id="1.10.150.650">
    <property type="match status" value="1"/>
</dbReference>
<name>A0A2A4MPB5_9GAMM</name>
<dbReference type="SMART" id="SM00481">
    <property type="entry name" value="POLIIIAc"/>
    <property type="match status" value="1"/>
</dbReference>
<accession>A0A2A4MPB5</accession>